<feature type="compositionally biased region" description="Acidic residues" evidence="1">
    <location>
        <begin position="248"/>
        <end position="262"/>
    </location>
</feature>
<protein>
    <submittedName>
        <fullName evidence="2">Uncharacterized protein</fullName>
    </submittedName>
</protein>
<evidence type="ECO:0000313" key="3">
    <source>
        <dbReference type="Proteomes" id="UP000245884"/>
    </source>
</evidence>
<feature type="compositionally biased region" description="Polar residues" evidence="1">
    <location>
        <begin position="59"/>
        <end position="68"/>
    </location>
</feature>
<feature type="region of interest" description="Disordered" evidence="1">
    <location>
        <begin position="239"/>
        <end position="262"/>
    </location>
</feature>
<sequence>MSTSKEPASVQPPSADEPALTPSVKALGKRKHVDRQDEAAPFEVSGAGAAPRTTKKQASKPSLWQSLPTGPWCNPKSLQRPERFKRSDEYYLSPKAWKLPFSKLFLDQLTVDVHELLEDWEVTWQHQATHAGLPRQGSSKEQHSQPPKPSLALFLDVWKKRYWHLVSLTWSEDVRTRAAFFESTTRVFLGAFKSPTSTTHHKVGCIFAILLLYTCQTRWPDPLPGVTLKAWDWARPEEKDRKGKEDCGNDEDENGAEDDEWDPFAHLGINSIKIEGDVYGQLRQLPKRARKDMTYSAEAQARIRQSHPSSSSITHSVDDVINSPLHDVTYALAELDRRKAWHILPSSRLKGVRNPPFLPLYEELNEEEKLRRQGDWGRLVDKGNDGEEGARTFPLSRSDVLLIRAANALGVPLETVFTWLGDGDSDDRPSQTSLPTGHATLRRHLEHDERRADGKDHTQHRPMTLWRGSWREKPFRPLELPRVAKWLGPMAGDDGHEEEGFAATAGKLAELDEEIEVYMQLVDGLEAEGIVERGEQDGQ</sequence>
<reference evidence="2 3" key="1">
    <citation type="journal article" date="2018" name="Mol. Biol. Evol.">
        <title>Broad Genomic Sampling Reveals a Smut Pathogenic Ancestry of the Fungal Clade Ustilaginomycotina.</title>
        <authorList>
            <person name="Kijpornyongpan T."/>
            <person name="Mondo S.J."/>
            <person name="Barry K."/>
            <person name="Sandor L."/>
            <person name="Lee J."/>
            <person name="Lipzen A."/>
            <person name="Pangilinan J."/>
            <person name="LaButti K."/>
            <person name="Hainaut M."/>
            <person name="Henrissat B."/>
            <person name="Grigoriev I.V."/>
            <person name="Spatafora J.W."/>
            <person name="Aime M.C."/>
        </authorList>
    </citation>
    <scope>NUCLEOTIDE SEQUENCE [LARGE SCALE GENOMIC DNA]</scope>
    <source>
        <strain evidence="2 3">MCA 5214</strain>
    </source>
</reference>
<dbReference type="GeneID" id="37026979"/>
<evidence type="ECO:0000256" key="1">
    <source>
        <dbReference type="SAM" id="MobiDB-lite"/>
    </source>
</evidence>
<keyword evidence="3" id="KW-1185">Reference proteome</keyword>
<feature type="region of interest" description="Disordered" evidence="1">
    <location>
        <begin position="1"/>
        <end position="80"/>
    </location>
</feature>
<organism evidence="2 3">
    <name type="scientific">Jaminaea rosea</name>
    <dbReference type="NCBI Taxonomy" id="1569628"/>
    <lineage>
        <taxon>Eukaryota</taxon>
        <taxon>Fungi</taxon>
        <taxon>Dikarya</taxon>
        <taxon>Basidiomycota</taxon>
        <taxon>Ustilaginomycotina</taxon>
        <taxon>Exobasidiomycetes</taxon>
        <taxon>Microstromatales</taxon>
        <taxon>Microstromatales incertae sedis</taxon>
        <taxon>Jaminaea</taxon>
    </lineage>
</organism>
<dbReference type="EMBL" id="KZ819662">
    <property type="protein sequence ID" value="PWN30642.1"/>
    <property type="molecule type" value="Genomic_DNA"/>
</dbReference>
<dbReference type="Proteomes" id="UP000245884">
    <property type="component" value="Unassembled WGS sequence"/>
</dbReference>
<name>A0A316UZI9_9BASI</name>
<dbReference type="OrthoDB" id="10653275at2759"/>
<dbReference type="AlphaFoldDB" id="A0A316UZI9"/>
<accession>A0A316UZI9</accession>
<dbReference type="RefSeq" id="XP_025365254.1">
    <property type="nucleotide sequence ID" value="XM_025505156.1"/>
</dbReference>
<gene>
    <name evidence="2" type="ORF">BDZ90DRAFT_229654</name>
</gene>
<proteinExistence type="predicted"/>
<evidence type="ECO:0000313" key="2">
    <source>
        <dbReference type="EMBL" id="PWN30642.1"/>
    </source>
</evidence>